<keyword evidence="1" id="KW-0472">Membrane</keyword>
<dbReference type="Pfam" id="PF03929">
    <property type="entry name" value="PepSY_TM"/>
    <property type="match status" value="1"/>
</dbReference>
<sequence length="529" mass="59782">MKLKGLSPRLYNITFNTHTVSGIVISFALYVIFFAGAFTLFKEEFYRWENPAARQRLSEQVDYDKVLKAIKKKTPRFDLAEDITIVTASEERPIVNIYGHLTVPKGKPEEHYYVTYYPSSNEFSQEEKTTIGETLYRLHFFDQIPFLGRYLSGFVALFFAFAVVTGLMIHWQNILTKFHGFSLKGSLKNLWTSAHTVFGLLGLPFQLMYAITGAYYMLSFLVLLPVVMVFYGGDQEKAISEIVAERAMAVSESSPFASQHLSINGLLEKVKTQNPELELHYLRIKHYDRQDGILSASLKNSRTFAGDGSISLRLADGKVISDLLPGKRTYAQSVLFGISRLHFATFGGMVLKTIYFLLAMFTCFVIISGVLLWKEARNKKSYTEKQRRFHHRVTMWYLAISFGLFPATAVLFSAELLVPDLESHVFVVRTAFFVSWLLLTIAGLFFKNESGITRFYLLIGGLLSIFVPFANGFATGDWIFMTWPKGLYHLALTDTFWMITGVVSLLLAVSSKKVKKAGKKASVVAVTGS</sequence>
<dbReference type="PANTHER" id="PTHR34219">
    <property type="entry name" value="IRON-REGULATED INNER MEMBRANE PROTEIN-RELATED"/>
    <property type="match status" value="1"/>
</dbReference>
<evidence type="ECO:0000313" key="2">
    <source>
        <dbReference type="EMBL" id="CAG5000782.1"/>
    </source>
</evidence>
<feature type="transmembrane region" description="Helical" evidence="1">
    <location>
        <begin position="330"/>
        <end position="348"/>
    </location>
</feature>
<protein>
    <recommendedName>
        <fullName evidence="4">PepSY domain-containing protein</fullName>
    </recommendedName>
</protein>
<proteinExistence type="predicted"/>
<keyword evidence="1" id="KW-1133">Transmembrane helix</keyword>
<evidence type="ECO:0000256" key="1">
    <source>
        <dbReference type="SAM" id="Phobius"/>
    </source>
</evidence>
<keyword evidence="3" id="KW-1185">Reference proteome</keyword>
<accession>A0A916JCC9</accession>
<evidence type="ECO:0008006" key="4">
    <source>
        <dbReference type="Google" id="ProtNLM"/>
    </source>
</evidence>
<dbReference type="Proteomes" id="UP000680038">
    <property type="component" value="Unassembled WGS sequence"/>
</dbReference>
<feature type="transmembrane region" description="Helical" evidence="1">
    <location>
        <begin position="426"/>
        <end position="446"/>
    </location>
</feature>
<dbReference type="EMBL" id="CAJRAF010000002">
    <property type="protein sequence ID" value="CAG5000782.1"/>
    <property type="molecule type" value="Genomic_DNA"/>
</dbReference>
<feature type="transmembrane region" description="Helical" evidence="1">
    <location>
        <begin position="150"/>
        <end position="169"/>
    </location>
</feature>
<feature type="transmembrane region" description="Helical" evidence="1">
    <location>
        <begin position="20"/>
        <end position="41"/>
    </location>
</feature>
<reference evidence="2" key="1">
    <citation type="submission" date="2021-04" db="EMBL/GenBank/DDBJ databases">
        <authorList>
            <person name="Rodrigo-Torres L."/>
            <person name="Arahal R. D."/>
            <person name="Lucena T."/>
        </authorList>
    </citation>
    <scope>NUCLEOTIDE SEQUENCE</scope>
    <source>
        <strain evidence="2">CECT 9275</strain>
    </source>
</reference>
<dbReference type="PANTHER" id="PTHR34219:SF3">
    <property type="entry name" value="BLL7967 PROTEIN"/>
    <property type="match status" value="1"/>
</dbReference>
<dbReference type="RefSeq" id="WP_215239161.1">
    <property type="nucleotide sequence ID" value="NZ_CAJRAF010000002.1"/>
</dbReference>
<feature type="transmembrane region" description="Helical" evidence="1">
    <location>
        <begin position="486"/>
        <end position="509"/>
    </location>
</feature>
<feature type="transmembrane region" description="Helical" evidence="1">
    <location>
        <begin position="215"/>
        <end position="233"/>
    </location>
</feature>
<comment type="caution">
    <text evidence="2">The sequence shown here is derived from an EMBL/GenBank/DDBJ whole genome shotgun (WGS) entry which is preliminary data.</text>
</comment>
<evidence type="ECO:0000313" key="3">
    <source>
        <dbReference type="Proteomes" id="UP000680038"/>
    </source>
</evidence>
<keyword evidence="1" id="KW-0812">Transmembrane</keyword>
<feature type="transmembrane region" description="Helical" evidence="1">
    <location>
        <begin position="394"/>
        <end position="414"/>
    </location>
</feature>
<feature type="transmembrane region" description="Helical" evidence="1">
    <location>
        <begin position="455"/>
        <end position="474"/>
    </location>
</feature>
<dbReference type="AlphaFoldDB" id="A0A916JCC9"/>
<organism evidence="2 3">
    <name type="scientific">Dyadobacter helix</name>
    <dbReference type="NCBI Taxonomy" id="2822344"/>
    <lineage>
        <taxon>Bacteria</taxon>
        <taxon>Pseudomonadati</taxon>
        <taxon>Bacteroidota</taxon>
        <taxon>Cytophagia</taxon>
        <taxon>Cytophagales</taxon>
        <taxon>Spirosomataceae</taxon>
        <taxon>Dyadobacter</taxon>
    </lineage>
</organism>
<feature type="transmembrane region" description="Helical" evidence="1">
    <location>
        <begin position="354"/>
        <end position="373"/>
    </location>
</feature>
<gene>
    <name evidence="2" type="ORF">DYBT9275_02531</name>
</gene>
<name>A0A916JCC9_9BACT</name>
<dbReference type="InterPro" id="IPR005625">
    <property type="entry name" value="PepSY-ass_TM"/>
</dbReference>